<feature type="region of interest" description="Disordered" evidence="1">
    <location>
        <begin position="1094"/>
        <end position="1128"/>
    </location>
</feature>
<keyword evidence="4" id="KW-1185">Reference proteome</keyword>
<protein>
    <submittedName>
        <fullName evidence="3">Uncharacterized protein</fullName>
    </submittedName>
</protein>
<dbReference type="STRING" id="1891926.Fuma_01620"/>
<name>A0A1P8WDB1_9PLAN</name>
<keyword evidence="2" id="KW-0472">Membrane</keyword>
<evidence type="ECO:0000256" key="1">
    <source>
        <dbReference type="SAM" id="MobiDB-lite"/>
    </source>
</evidence>
<feature type="compositionally biased region" description="Basic and acidic residues" evidence="1">
    <location>
        <begin position="2478"/>
        <end position="2493"/>
    </location>
</feature>
<dbReference type="InterPro" id="IPR045584">
    <property type="entry name" value="Pilin-like"/>
</dbReference>
<feature type="transmembrane region" description="Helical" evidence="2">
    <location>
        <begin position="2687"/>
        <end position="2707"/>
    </location>
</feature>
<feature type="transmembrane region" description="Helical" evidence="2">
    <location>
        <begin position="2664"/>
        <end position="2681"/>
    </location>
</feature>
<evidence type="ECO:0000256" key="2">
    <source>
        <dbReference type="SAM" id="Phobius"/>
    </source>
</evidence>
<sequence>MDSVNPHKAYEDVWVAQPARLCCKATGSRSHGRNATSASAFRSPSIAASCACGTLPRRGSATLIKLFTLVLATLLVPAVTAQDKSGPAREQFVPADQFDAIFERTPNGVMLPRDEFEALLQQAQQAVRSRSELPVPAVIRTASYNVQRSQNHAIVKLSLDIEQFADHWISLNFPIGNLMVEDAKIGDEAAAIGRDPQQGDLLTLMHDKPGRFTLQLTMSTPLGTVGSDRVAAFRVLQNVASNFTVACPPERHLEVGNLKLERPQPISEPAEYTFPAGAAADIQLKWTARRQQTDTQSMVFARTDARLRLTSDNLRWNSQTRLSVFGSSINQVVARVPAQLEVTAVDSAGLESWTLQDDPKQKGVTRVVLNYRQPFSDDRMISIAAVAGLKSDAASTIPTLQLVDVTSHTGQLVVTHEDQLRLLAEAGGGIRQLSTDILSSMLPAGEVFDFWLQDFTLSVSVKPRDRELFAEVNSTLAIEDTQATFRCDMAIETLNDSLYELVLQLPQGWQIRTVADENNNALKWRRGSTESAIVVEPAAPIPAGGLFNVRTTFTRTIEDPATQQTLSLPVITPSETLIVGGTYQISAARDLTMSPLEIQGLAPAGDDDGTLLFETQGSVYSGKLAIERRPVRLSSRSVLRSWMDMRQKTVDAVITVDITNGTTRTLQVTLPADLGEDVRFTVDSVAQVPGFEQQQVPASVSITEQTATEPADGQRTFSLTFDKRFAGAVTIKAFVQQPRTQETQLTAPFAKVTSAVRQHGLVVFEASPEQQLTPAADDLSASGLKPADAGLVEPPAESTGRRTALVYRFIQPDYNLQINETRFDTEAVPSAVCEQIANVSVLSDTGAIQRSSRVSLTCVGVQTLRFTLPDAEESFLWSTILNDEAVEVRRDGDDYLVAIPTGSDQNQHVLEVLFESANTEVSLLGETTQESLQLSIDTDKGAAAPIDILEQTWDVRYPDSALLVDNDGGFHPSRDLEQPGWLQALASMAYLPSTTDALRRLIPLGVFLLGLLVVTALMVRKQKRAIDVLAVLAIIAVLVTLIRPAVQNAREASPRTQALNDARNQALEAEMQSDARYGRSTGSEMDDVAVQSMDAATPEPASEPLGRVSGSRGPEEMFGESSSPGNDASMEGGGFGGSMGGMPMGMAGQGQQRQGQQGGGVAPPVGGTEVLMPLALPRTTPQDAISSPGLSELAARLSGSARLSIRAEIASPQDYRSMTFRSIGGTSEAGTLQVVVQPRSQLNAYRIVAAAIVLLLCLWMNRARLGTKAAVAIVFLLVAVAAVPLLPNQWQSIADGIVLGTLAGIALWIVAAIARCISKAIATCCQSGPRSTFQPRSVTTSGLLLAFAVFAAGGHAVAAPQAEDDNQLRPNVVLPYTPGEPELLADKVYLPRDEFLKLYNAANPGELSNLKLSAPSRVVAAFYKSGELKQVKDATWSQAFTVRYVIHSSSNKPIDVALPIGPVAIRSAKLDEGDAVLLPQERAPIVRSPNTLNQAPNQQAAQAKPQQPQQQQQLQQAEVAQHIAAASGYTARIPEPGAHVLDVAFEVPATVESSVGRLQLPVRPVPAGTVAFELPGEGLAVRVNGQSNAFRQQERSVVIPVADANGVQIAWRPEATQTAADTSYHATVNSALTIDDAGLTSRSTIAINCRQGTLAEVEIGIPQDYAVQSVEGADIAGWNVPDDDAQTLRLLFRQPVEAATRIDLTLFRREVFSTDKVNVAVPVPVVKGASRDSGNVTILAGRELEVRVDSLSGVSQINAAESALPNGAGTKAPRVLAWRYTRHPVAISVKVFRTADRMNVISLNGVQLEPQRQLWTTLITANVSGSPRRRLEIEVPSDFLALDVNANNLADWYFSEATQENATTKTLNVQLQAAQQGTITVTLRGQTGRTGGTDAAKMLVPRVVGADEVATQVSIWLDEASEISGSSADGWKRSGSAIDPRLKKLQPDAADISFTSNAAKPNPIELTLRQAPASLIAESVTVTNVTDTSVELTLGLNWQITRAATRQLSFTIPAELEGVFDFRIPGLRQLEYGSPADGRIPVTVHLQQPASEQFFIVATGTLPLPDSKQITASPPQFVVGAEGSGTIASQSHFWVIVNQSAGLLEAVNMQTDGADVAPEDIRTKIPEGFLQQSVAIRRLKSGQPNSQWILKFPERQQVAPAVIALAAHTTVIAEDGTWRSRHALQVRNESRQFLPVMIPQTSRFLYCLVKGVPTRVVSRLEGEQTIHLIPVPQSGEISTPFDVEFALAGLLSVSPNDIAGQQLNIPAPEFPEYRDFPDYGIAVSRNTWSVFVPESWHAAVVDDPRQTNVVPATQTDFTEAELLSYVDNAKSIANAVKSLGGSNAPGRLHGFREQIEIQQRNLQQQLGNTAESESQRNEALQQLGEVLQRQDNYSRSGGYGGANSSGAIRSGTVLQRHDSNRYLMELEQTQNGFNSANVDGLFFGNTIRGLPANESNAADADDDTNFDFGIQWDEESREFDQSKTRAVDEKSDKGQSILGKQPDAQKRSQLLNRRELNFKKQSQKAKAQTLQYSDQRAEPNAAGRGITADPFQSLDVPLILNRQSAPPAAAFVVPQQAAVPEVEELDAAGMLVPSAAPAAGLLSIDFQIPADGIRHDFIRPGGNAELTLTVRDRKTIHFGLGILWSLACLIVAVILLKGVSSGNLNLRISLLASVIGLAGWLCLPGDIRYVALTVCIAAAICVCISILRNREPRSVVAS</sequence>
<keyword evidence="2" id="KW-0812">Transmembrane</keyword>
<feature type="compositionally biased region" description="Low complexity" evidence="1">
    <location>
        <begin position="1494"/>
        <end position="1514"/>
    </location>
</feature>
<dbReference type="KEGG" id="fmr:Fuma_01620"/>
<reference evidence="3 4" key="1">
    <citation type="journal article" date="2016" name="Front. Microbiol.">
        <title>Fuerstia marisgermanicae gen. nov., sp. nov., an Unusual Member of the Phylum Planctomycetes from the German Wadden Sea.</title>
        <authorList>
            <person name="Kohn T."/>
            <person name="Heuer A."/>
            <person name="Jogler M."/>
            <person name="Vollmers J."/>
            <person name="Boedeker C."/>
            <person name="Bunk B."/>
            <person name="Rast P."/>
            <person name="Borchert D."/>
            <person name="Glockner I."/>
            <person name="Freese H.M."/>
            <person name="Klenk H.P."/>
            <person name="Overmann J."/>
            <person name="Kaster A.K."/>
            <person name="Rohde M."/>
            <person name="Wiegand S."/>
            <person name="Jogler C."/>
        </authorList>
    </citation>
    <scope>NUCLEOTIDE SEQUENCE [LARGE SCALE GENOMIC DNA]</scope>
    <source>
        <strain evidence="3 4">NH11</strain>
    </source>
</reference>
<dbReference type="SUPFAM" id="SSF54523">
    <property type="entry name" value="Pili subunits"/>
    <property type="match status" value="1"/>
</dbReference>
<feature type="compositionally biased region" description="Polar residues" evidence="1">
    <location>
        <begin position="2524"/>
        <end position="2534"/>
    </location>
</feature>
<feature type="region of interest" description="Disordered" evidence="1">
    <location>
        <begin position="1147"/>
        <end position="1168"/>
    </location>
</feature>
<evidence type="ECO:0000313" key="3">
    <source>
        <dbReference type="EMBL" id="APZ92019.1"/>
    </source>
</evidence>
<gene>
    <name evidence="3" type="ORF">Fuma_01620</name>
</gene>
<feature type="transmembrane region" description="Helical" evidence="2">
    <location>
        <begin position="1269"/>
        <end position="1287"/>
    </location>
</feature>
<proteinExistence type="predicted"/>
<feature type="transmembrane region" description="Helical" evidence="2">
    <location>
        <begin position="1026"/>
        <end position="1046"/>
    </location>
</feature>
<dbReference type="Proteomes" id="UP000187735">
    <property type="component" value="Chromosome"/>
</dbReference>
<feature type="transmembrane region" description="Helical" evidence="2">
    <location>
        <begin position="1293"/>
        <end position="1317"/>
    </location>
</feature>
<keyword evidence="2" id="KW-1133">Transmembrane helix</keyword>
<accession>A0A1P8WDB1</accession>
<feature type="transmembrane region" description="Helical" evidence="2">
    <location>
        <begin position="1001"/>
        <end position="1019"/>
    </location>
</feature>
<dbReference type="EMBL" id="CP017641">
    <property type="protein sequence ID" value="APZ92019.1"/>
    <property type="molecule type" value="Genomic_DNA"/>
</dbReference>
<feature type="transmembrane region" description="Helical" evidence="2">
    <location>
        <begin position="1244"/>
        <end position="1262"/>
    </location>
</feature>
<feature type="transmembrane region" description="Helical" evidence="2">
    <location>
        <begin position="1338"/>
        <end position="1358"/>
    </location>
</feature>
<organism evidence="3 4">
    <name type="scientific">Fuerstiella marisgermanici</name>
    <dbReference type="NCBI Taxonomy" id="1891926"/>
    <lineage>
        <taxon>Bacteria</taxon>
        <taxon>Pseudomonadati</taxon>
        <taxon>Planctomycetota</taxon>
        <taxon>Planctomycetia</taxon>
        <taxon>Planctomycetales</taxon>
        <taxon>Planctomycetaceae</taxon>
        <taxon>Fuerstiella</taxon>
    </lineage>
</organism>
<feature type="region of interest" description="Disordered" evidence="1">
    <location>
        <begin position="2392"/>
        <end position="2412"/>
    </location>
</feature>
<evidence type="ECO:0000313" key="4">
    <source>
        <dbReference type="Proteomes" id="UP000187735"/>
    </source>
</evidence>
<feature type="region of interest" description="Disordered" evidence="1">
    <location>
        <begin position="2477"/>
        <end position="2542"/>
    </location>
</feature>
<feature type="region of interest" description="Disordered" evidence="1">
    <location>
        <begin position="1488"/>
        <end position="1514"/>
    </location>
</feature>
<feature type="transmembrane region" description="Helical" evidence="2">
    <location>
        <begin position="2636"/>
        <end position="2657"/>
    </location>
</feature>